<feature type="region of interest" description="Disordered" evidence="1">
    <location>
        <begin position="1"/>
        <end position="32"/>
    </location>
</feature>
<comment type="caution">
    <text evidence="2">The sequence shown here is derived from an EMBL/GenBank/DDBJ whole genome shotgun (WGS) entry which is preliminary data.</text>
</comment>
<gene>
    <name evidence="2" type="ORF">L596_002862</name>
</gene>
<organism evidence="2 3">
    <name type="scientific">Steinernema carpocapsae</name>
    <name type="common">Entomopathogenic nematode</name>
    <dbReference type="NCBI Taxonomy" id="34508"/>
    <lineage>
        <taxon>Eukaryota</taxon>
        <taxon>Metazoa</taxon>
        <taxon>Ecdysozoa</taxon>
        <taxon>Nematoda</taxon>
        <taxon>Chromadorea</taxon>
        <taxon>Rhabditida</taxon>
        <taxon>Tylenchina</taxon>
        <taxon>Panagrolaimomorpha</taxon>
        <taxon>Strongyloidoidea</taxon>
        <taxon>Steinernematidae</taxon>
        <taxon>Steinernema</taxon>
    </lineage>
</organism>
<keyword evidence="3" id="KW-1185">Reference proteome</keyword>
<evidence type="ECO:0000313" key="3">
    <source>
        <dbReference type="Proteomes" id="UP000298663"/>
    </source>
</evidence>
<dbReference type="Proteomes" id="UP000298663">
    <property type="component" value="Unassembled WGS sequence"/>
</dbReference>
<protein>
    <submittedName>
        <fullName evidence="2">Uncharacterized protein</fullName>
    </submittedName>
</protein>
<proteinExistence type="predicted"/>
<sequence length="71" mass="7385">MGSQVGGISAGSCGMREIHKHPEMTPKGGRNASRALKCPALKRLAQKCLALKCRAESAGAESAGAEVSYLR</sequence>
<reference evidence="2 3" key="2">
    <citation type="journal article" date="2019" name="G3 (Bethesda)">
        <title>Hybrid Assembly of the Genome of the Entomopathogenic Nematode Steinernema carpocapsae Identifies the X-Chromosome.</title>
        <authorList>
            <person name="Serra L."/>
            <person name="Macchietto M."/>
            <person name="Macias-Munoz A."/>
            <person name="McGill C.J."/>
            <person name="Rodriguez I.M."/>
            <person name="Rodriguez B."/>
            <person name="Murad R."/>
            <person name="Mortazavi A."/>
        </authorList>
    </citation>
    <scope>NUCLEOTIDE SEQUENCE [LARGE SCALE GENOMIC DNA]</scope>
    <source>
        <strain evidence="2 3">ALL</strain>
    </source>
</reference>
<evidence type="ECO:0000313" key="2">
    <source>
        <dbReference type="EMBL" id="TMS35464.1"/>
    </source>
</evidence>
<reference evidence="2 3" key="1">
    <citation type="journal article" date="2015" name="Genome Biol.">
        <title>Comparative genomics of Steinernema reveals deeply conserved gene regulatory networks.</title>
        <authorList>
            <person name="Dillman A.R."/>
            <person name="Macchietto M."/>
            <person name="Porter C.F."/>
            <person name="Rogers A."/>
            <person name="Williams B."/>
            <person name="Antoshechkin I."/>
            <person name="Lee M.M."/>
            <person name="Goodwin Z."/>
            <person name="Lu X."/>
            <person name="Lewis E.E."/>
            <person name="Goodrich-Blair H."/>
            <person name="Stock S.P."/>
            <person name="Adams B.J."/>
            <person name="Sternberg P.W."/>
            <person name="Mortazavi A."/>
        </authorList>
    </citation>
    <scope>NUCLEOTIDE SEQUENCE [LARGE SCALE GENOMIC DNA]</scope>
    <source>
        <strain evidence="2 3">ALL</strain>
    </source>
</reference>
<evidence type="ECO:0000256" key="1">
    <source>
        <dbReference type="SAM" id="MobiDB-lite"/>
    </source>
</evidence>
<accession>A0A4U8URD4</accession>
<dbReference type="AlphaFoldDB" id="A0A4U8URD4"/>
<dbReference type="EMBL" id="AZBU02000001">
    <property type="protein sequence ID" value="TMS35464.1"/>
    <property type="molecule type" value="Genomic_DNA"/>
</dbReference>
<name>A0A4U8URD4_STECR</name>